<dbReference type="Pfam" id="PF13487">
    <property type="entry name" value="HD_5"/>
    <property type="match status" value="1"/>
</dbReference>
<dbReference type="EMBL" id="BMLG01000015">
    <property type="protein sequence ID" value="GGM37324.1"/>
    <property type="molecule type" value="Genomic_DNA"/>
</dbReference>
<dbReference type="PANTHER" id="PTHR43155">
    <property type="entry name" value="CYCLIC DI-GMP PHOSPHODIESTERASE PA4108-RELATED"/>
    <property type="match status" value="1"/>
</dbReference>
<dbReference type="Gene3D" id="1.10.3210.10">
    <property type="entry name" value="Hypothetical protein af1432"/>
    <property type="match status" value="1"/>
</dbReference>
<protein>
    <submittedName>
        <fullName evidence="2">Phosphodiesterase</fullName>
    </submittedName>
</protein>
<comment type="caution">
    <text evidence="2">The sequence shown here is derived from an EMBL/GenBank/DDBJ whole genome shotgun (WGS) entry which is preliminary data.</text>
</comment>
<proteinExistence type="predicted"/>
<dbReference type="PANTHER" id="PTHR43155:SF2">
    <property type="entry name" value="CYCLIC DI-GMP PHOSPHODIESTERASE PA4108"/>
    <property type="match status" value="1"/>
</dbReference>
<dbReference type="InterPro" id="IPR003607">
    <property type="entry name" value="HD/PDEase_dom"/>
</dbReference>
<dbReference type="InterPro" id="IPR006675">
    <property type="entry name" value="HDIG_dom"/>
</dbReference>
<reference evidence="2" key="1">
    <citation type="journal article" date="2014" name="Int. J. Syst. Evol. Microbiol.">
        <title>Complete genome sequence of Corynebacterium casei LMG S-19264T (=DSM 44701T), isolated from a smear-ripened cheese.</title>
        <authorList>
            <consortium name="US DOE Joint Genome Institute (JGI-PGF)"/>
            <person name="Walter F."/>
            <person name="Albersmeier A."/>
            <person name="Kalinowski J."/>
            <person name="Ruckert C."/>
        </authorList>
    </citation>
    <scope>NUCLEOTIDE SEQUENCE</scope>
    <source>
        <strain evidence="2">CGMCC 1.6333</strain>
    </source>
</reference>
<accession>A0A917TU18</accession>
<dbReference type="SMART" id="SM00471">
    <property type="entry name" value="HDc"/>
    <property type="match status" value="1"/>
</dbReference>
<dbReference type="SUPFAM" id="SSF109604">
    <property type="entry name" value="HD-domain/PDEase-like"/>
    <property type="match status" value="1"/>
</dbReference>
<dbReference type="RefSeq" id="WP_117156612.1">
    <property type="nucleotide sequence ID" value="NZ_BMLG01000015.1"/>
</dbReference>
<evidence type="ECO:0000313" key="2">
    <source>
        <dbReference type="EMBL" id="GGM37324.1"/>
    </source>
</evidence>
<sequence length="359" mass="40394">MRLVTTRAIKEGTELAKPIYNDKGKILIQKNIKLTAFMIQRLKELGVTYVYIRDSLTDDIIINSPISEDLRIEAIQSVKESFSTYQKQGFGKKALLFEQTSAKMSNMVDTMMTQLQQDEEVLSIMSDILISDDYVFSHSVNVTIYALALANEMNLPTKKIKTLGLGAMLHDVGKVFIPDKVLNKEGKLTNEEFQIIQTHPEKGFEFLRKSSSIPLLVAHCAFQHHERLDGSGYPRGIASNEIHPFGKILGVADVFDAVTSNRVYRDAMLPQEGLDILYAGSGTLFDQDMVRTFRKTIAVYPNGVTVELSDKRTAVVVKQNSPLYERPIVRVIKEEGSEVTPYELDLAHVLDVTIVKYDI</sequence>
<evidence type="ECO:0000313" key="3">
    <source>
        <dbReference type="Proteomes" id="UP000618460"/>
    </source>
</evidence>
<dbReference type="CDD" id="cd00077">
    <property type="entry name" value="HDc"/>
    <property type="match status" value="1"/>
</dbReference>
<keyword evidence="3" id="KW-1185">Reference proteome</keyword>
<evidence type="ECO:0000259" key="1">
    <source>
        <dbReference type="PROSITE" id="PS51832"/>
    </source>
</evidence>
<dbReference type="PROSITE" id="PS51832">
    <property type="entry name" value="HD_GYP"/>
    <property type="match status" value="1"/>
</dbReference>
<dbReference type="Proteomes" id="UP000618460">
    <property type="component" value="Unassembled WGS sequence"/>
</dbReference>
<reference evidence="2" key="2">
    <citation type="submission" date="2020-09" db="EMBL/GenBank/DDBJ databases">
        <authorList>
            <person name="Sun Q."/>
            <person name="Zhou Y."/>
        </authorList>
    </citation>
    <scope>NUCLEOTIDE SEQUENCE</scope>
    <source>
        <strain evidence="2">CGMCC 1.6333</strain>
    </source>
</reference>
<dbReference type="AlphaFoldDB" id="A0A917TU18"/>
<dbReference type="OrthoDB" id="9759601at2"/>
<feature type="domain" description="HD-GYP" evidence="1">
    <location>
        <begin position="113"/>
        <end position="309"/>
    </location>
</feature>
<dbReference type="InterPro" id="IPR037522">
    <property type="entry name" value="HD_GYP_dom"/>
</dbReference>
<gene>
    <name evidence="2" type="ORF">GCM10011351_24430</name>
</gene>
<name>A0A917TU18_9BACI</name>
<organism evidence="2 3">
    <name type="scientific">Paraliobacillus quinghaiensis</name>
    <dbReference type="NCBI Taxonomy" id="470815"/>
    <lineage>
        <taxon>Bacteria</taxon>
        <taxon>Bacillati</taxon>
        <taxon>Bacillota</taxon>
        <taxon>Bacilli</taxon>
        <taxon>Bacillales</taxon>
        <taxon>Bacillaceae</taxon>
        <taxon>Paraliobacillus</taxon>
    </lineage>
</organism>
<dbReference type="NCBIfam" id="TIGR00277">
    <property type="entry name" value="HDIG"/>
    <property type="match status" value="1"/>
</dbReference>